<keyword evidence="4" id="KW-0804">Transcription</keyword>
<dbReference type="SUPFAM" id="SSF88946">
    <property type="entry name" value="Sigma2 domain of RNA polymerase sigma factors"/>
    <property type="match status" value="1"/>
</dbReference>
<dbReference type="InterPro" id="IPR013324">
    <property type="entry name" value="RNA_pol_sigma_r3/r4-like"/>
</dbReference>
<dbReference type="eggNOG" id="COG1595">
    <property type="taxonomic scope" value="Bacteria"/>
</dbReference>
<dbReference type="InterPro" id="IPR014284">
    <property type="entry name" value="RNA_pol_sigma-70_dom"/>
</dbReference>
<dbReference type="AlphaFoldDB" id="A0A096B9S8"/>
<dbReference type="PANTHER" id="PTHR43133">
    <property type="entry name" value="RNA POLYMERASE ECF-TYPE SIGMA FACTO"/>
    <property type="match status" value="1"/>
</dbReference>
<evidence type="ECO:0000259" key="5">
    <source>
        <dbReference type="Pfam" id="PF04542"/>
    </source>
</evidence>
<evidence type="ECO:0000256" key="1">
    <source>
        <dbReference type="ARBA" id="ARBA00010641"/>
    </source>
</evidence>
<evidence type="ECO:0000256" key="2">
    <source>
        <dbReference type="ARBA" id="ARBA00023015"/>
    </source>
</evidence>
<dbReference type="Gene3D" id="1.10.10.10">
    <property type="entry name" value="Winged helix-like DNA-binding domain superfamily/Winged helix DNA-binding domain"/>
    <property type="match status" value="1"/>
</dbReference>
<feature type="domain" description="RNA polymerase sigma factor 70 region 4 type 2" evidence="6">
    <location>
        <begin position="103"/>
        <end position="152"/>
    </location>
</feature>
<dbReference type="InterPro" id="IPR013249">
    <property type="entry name" value="RNA_pol_sigma70_r4_t2"/>
</dbReference>
<dbReference type="InterPro" id="IPR013325">
    <property type="entry name" value="RNA_pol_sigma_r2"/>
</dbReference>
<comment type="similarity">
    <text evidence="1">Belongs to the sigma-70 factor family. ECF subfamily.</text>
</comment>
<accession>A0A096B9S8</accession>
<protein>
    <recommendedName>
        <fullName evidence="9">HTH luxR-type domain-containing protein</fullName>
    </recommendedName>
</protein>
<comment type="caution">
    <text evidence="7">The sequence shown here is derived from an EMBL/GenBank/DDBJ whole genome shotgun (WGS) entry which is preliminary data.</text>
</comment>
<dbReference type="NCBIfam" id="TIGR02937">
    <property type="entry name" value="sigma70-ECF"/>
    <property type="match status" value="1"/>
</dbReference>
<proteinExistence type="inferred from homology"/>
<dbReference type="GO" id="GO:0016987">
    <property type="term" value="F:sigma factor activity"/>
    <property type="evidence" value="ECO:0007669"/>
    <property type="project" value="UniProtKB-KW"/>
</dbReference>
<dbReference type="InterPro" id="IPR039425">
    <property type="entry name" value="RNA_pol_sigma-70-like"/>
</dbReference>
<dbReference type="GO" id="GO:0003677">
    <property type="term" value="F:DNA binding"/>
    <property type="evidence" value="ECO:0007669"/>
    <property type="project" value="InterPro"/>
</dbReference>
<dbReference type="PATRIC" id="fig|742738.3.peg.1672"/>
<reference evidence="7 8" key="1">
    <citation type="submission" date="2011-08" db="EMBL/GenBank/DDBJ databases">
        <title>The Genome Sequence of Clostridium orbiscindens 1_3_50AFAA.</title>
        <authorList>
            <consortium name="The Broad Institute Genome Sequencing Platform"/>
            <person name="Earl A."/>
            <person name="Ward D."/>
            <person name="Feldgarden M."/>
            <person name="Gevers D."/>
            <person name="Daigneault M."/>
            <person name="Strauss J."/>
            <person name="Allen-Vercoe E."/>
            <person name="Young S.K."/>
            <person name="Zeng Q."/>
            <person name="Gargeya S."/>
            <person name="Fitzgerald M."/>
            <person name="Haas B."/>
            <person name="Abouelleil A."/>
            <person name="Alvarado L."/>
            <person name="Arachchi H.M."/>
            <person name="Berlin A."/>
            <person name="Brown A."/>
            <person name="Chapman S.B."/>
            <person name="Chen Z."/>
            <person name="Dunbar C."/>
            <person name="Freedman E."/>
            <person name="Gearin G."/>
            <person name="Gellesch M."/>
            <person name="Goldberg J."/>
            <person name="Griggs A."/>
            <person name="Gujja S."/>
            <person name="Heiman D."/>
            <person name="Howarth C."/>
            <person name="Larson L."/>
            <person name="Lui A."/>
            <person name="MacDonald P.J.P."/>
            <person name="Montmayeur A."/>
            <person name="Murphy C."/>
            <person name="Neiman D."/>
            <person name="Pearson M."/>
            <person name="Priest M."/>
            <person name="Roberts A."/>
            <person name="Saif S."/>
            <person name="Shea T."/>
            <person name="Shenoy N."/>
            <person name="Sisk P."/>
            <person name="Stolte C."/>
            <person name="Sykes S."/>
            <person name="Wortman J."/>
            <person name="Nusbaum C."/>
            <person name="Birren B."/>
        </authorList>
    </citation>
    <scope>NUCLEOTIDE SEQUENCE [LARGE SCALE GENOMIC DNA]</scope>
    <source>
        <strain evidence="7 8">1_3_50AFAA</strain>
    </source>
</reference>
<dbReference type="PANTHER" id="PTHR43133:SF51">
    <property type="entry name" value="RNA POLYMERASE SIGMA FACTOR"/>
    <property type="match status" value="1"/>
</dbReference>
<dbReference type="Pfam" id="PF04542">
    <property type="entry name" value="Sigma70_r2"/>
    <property type="match status" value="1"/>
</dbReference>
<dbReference type="EMBL" id="ADLO01000054">
    <property type="protein sequence ID" value="KGF55790.1"/>
    <property type="molecule type" value="Genomic_DNA"/>
</dbReference>
<sequence length="166" mass="18867">MAEHAEEALAARLVETYSDRLLRLAYSILNSVPDAQDVCQEVLLKRLEYPGAFENEKHEQAWMVRVTVNACKNVRRSPWRTRTVGLDAVAEPAAFQPEEGGVLEEVQRLPAKYREVLVLYYYLGYDTNEIGEILGLRADAVRTRMSRARMKLKHVLEGLGYGRLSG</sequence>
<dbReference type="HOGENOM" id="CLU_047691_3_1_9"/>
<evidence type="ECO:0000259" key="6">
    <source>
        <dbReference type="Pfam" id="PF08281"/>
    </source>
</evidence>
<dbReference type="RefSeq" id="WP_024724138.1">
    <property type="nucleotide sequence ID" value="NZ_KN174162.1"/>
</dbReference>
<evidence type="ECO:0008006" key="9">
    <source>
        <dbReference type="Google" id="ProtNLM"/>
    </source>
</evidence>
<dbReference type="SUPFAM" id="SSF88659">
    <property type="entry name" value="Sigma3 and sigma4 domains of RNA polymerase sigma factors"/>
    <property type="match status" value="1"/>
</dbReference>
<dbReference type="CDD" id="cd06171">
    <property type="entry name" value="Sigma70_r4"/>
    <property type="match status" value="1"/>
</dbReference>
<dbReference type="GO" id="GO:0006352">
    <property type="term" value="P:DNA-templated transcription initiation"/>
    <property type="evidence" value="ECO:0007669"/>
    <property type="project" value="InterPro"/>
</dbReference>
<dbReference type="InterPro" id="IPR036388">
    <property type="entry name" value="WH-like_DNA-bd_sf"/>
</dbReference>
<feature type="domain" description="RNA polymerase sigma-70 region 2" evidence="5">
    <location>
        <begin position="13"/>
        <end position="80"/>
    </location>
</feature>
<evidence type="ECO:0000256" key="3">
    <source>
        <dbReference type="ARBA" id="ARBA00023082"/>
    </source>
</evidence>
<dbReference type="Proteomes" id="UP000029585">
    <property type="component" value="Unassembled WGS sequence"/>
</dbReference>
<evidence type="ECO:0000256" key="4">
    <source>
        <dbReference type="ARBA" id="ARBA00023163"/>
    </source>
</evidence>
<gene>
    <name evidence="7" type="ORF">HMPREF9460_01624</name>
</gene>
<dbReference type="Gene3D" id="1.10.1740.10">
    <property type="match status" value="1"/>
</dbReference>
<keyword evidence="2" id="KW-0805">Transcription regulation</keyword>
<dbReference type="InterPro" id="IPR007627">
    <property type="entry name" value="RNA_pol_sigma70_r2"/>
</dbReference>
<keyword evidence="3" id="KW-0731">Sigma factor</keyword>
<evidence type="ECO:0000313" key="7">
    <source>
        <dbReference type="EMBL" id="KGF55790.1"/>
    </source>
</evidence>
<dbReference type="Pfam" id="PF08281">
    <property type="entry name" value="Sigma70_r4_2"/>
    <property type="match status" value="1"/>
</dbReference>
<name>A0A096B9S8_FLAPL</name>
<evidence type="ECO:0000313" key="8">
    <source>
        <dbReference type="Proteomes" id="UP000029585"/>
    </source>
</evidence>
<keyword evidence="8" id="KW-1185">Reference proteome</keyword>
<organism evidence="7 8">
    <name type="scientific">Flavonifractor plautii 1_3_50AFAA</name>
    <dbReference type="NCBI Taxonomy" id="742738"/>
    <lineage>
        <taxon>Bacteria</taxon>
        <taxon>Bacillati</taxon>
        <taxon>Bacillota</taxon>
        <taxon>Clostridia</taxon>
        <taxon>Eubacteriales</taxon>
        <taxon>Oscillospiraceae</taxon>
        <taxon>Flavonifractor</taxon>
    </lineage>
</organism>